<dbReference type="GO" id="GO:0051765">
    <property type="term" value="F:inositol tetrakisphosphate kinase activity"/>
    <property type="evidence" value="ECO:0007669"/>
    <property type="project" value="TreeGrafter"/>
</dbReference>
<dbReference type="SUPFAM" id="SSF56104">
    <property type="entry name" value="SAICAR synthase-like"/>
    <property type="match status" value="1"/>
</dbReference>
<comment type="catalytic activity">
    <reaction evidence="7 8">
        <text>1D-myo-inositol 1,3,4,6-tetrakisphosphate + ATP = 1D-myo-inositol 1,3,4,5,6-pentakisphosphate + ADP + H(+)</text>
        <dbReference type="Rhea" id="RHEA:12717"/>
        <dbReference type="ChEBI" id="CHEBI:15378"/>
        <dbReference type="ChEBI" id="CHEBI:30616"/>
        <dbReference type="ChEBI" id="CHEBI:57660"/>
        <dbReference type="ChEBI" id="CHEBI:57733"/>
        <dbReference type="ChEBI" id="CHEBI:456216"/>
        <dbReference type="EC" id="2.7.1.140"/>
    </reaction>
</comment>
<comment type="similarity">
    <text evidence="1 8">Belongs to the inositol phosphokinase (IPK) family.</text>
</comment>
<organism evidence="9 10">
    <name type="scientific">Cocos nucifera</name>
    <name type="common">Coconut palm</name>
    <dbReference type="NCBI Taxonomy" id="13894"/>
    <lineage>
        <taxon>Eukaryota</taxon>
        <taxon>Viridiplantae</taxon>
        <taxon>Streptophyta</taxon>
        <taxon>Embryophyta</taxon>
        <taxon>Tracheophyta</taxon>
        <taxon>Spermatophyta</taxon>
        <taxon>Magnoliopsida</taxon>
        <taxon>Liliopsida</taxon>
        <taxon>Arecaceae</taxon>
        <taxon>Arecoideae</taxon>
        <taxon>Cocoseae</taxon>
        <taxon>Attaleinae</taxon>
        <taxon>Cocos</taxon>
    </lineage>
</organism>
<comment type="caution">
    <text evidence="9">The sequence shown here is derived from an EMBL/GenBank/DDBJ whole genome shotgun (WGS) entry which is preliminary data.</text>
</comment>
<dbReference type="GO" id="GO:0008440">
    <property type="term" value="F:inositol-1,4,5-trisphosphate 3-kinase activity"/>
    <property type="evidence" value="ECO:0007669"/>
    <property type="project" value="TreeGrafter"/>
</dbReference>
<dbReference type="GO" id="GO:0005737">
    <property type="term" value="C:cytoplasm"/>
    <property type="evidence" value="ECO:0007669"/>
    <property type="project" value="TreeGrafter"/>
</dbReference>
<evidence type="ECO:0000256" key="7">
    <source>
        <dbReference type="ARBA" id="ARBA00036525"/>
    </source>
</evidence>
<sequence>MLRPPENQVAGHRAVEGQLGPFVDGAGLFYKPLQGDDRGAHEVAFYSSFSSDPRVPPHVRAFFPGFHGTQILPASDGSGPHPHLVLDDLAAGLRCPSVLDLKIGARTWCPSAPVDYFHKCLKKDSDSTSVALGFRVSGVRIHHGGDAGFWQPDRDVIRRFTAKDVRRTLRLFVSSNPASDSDPPDCVFASTVYGGSNGVLAQLLELKAWFEDQTVFHFYSASVLVMYETEEVEAGRAGGGVRVKLVDFAHVMEGNGVIDHNFLGGLCSLIKFISEILTDPDECLAEPKKKPLSFENGS</sequence>
<dbReference type="Pfam" id="PF03770">
    <property type="entry name" value="IPK"/>
    <property type="match status" value="1"/>
</dbReference>
<reference evidence="9" key="1">
    <citation type="journal article" date="2017" name="Gigascience">
        <title>The genome draft of coconut (Cocos nucifera).</title>
        <authorList>
            <person name="Xiao Y."/>
            <person name="Xu P."/>
            <person name="Fan H."/>
            <person name="Baudouin L."/>
            <person name="Xia W."/>
            <person name="Bocs S."/>
            <person name="Xu J."/>
            <person name="Li Q."/>
            <person name="Guo A."/>
            <person name="Zhou L."/>
            <person name="Li J."/>
            <person name="Wu Y."/>
            <person name="Ma Z."/>
            <person name="Armero A."/>
            <person name="Issali A.E."/>
            <person name="Liu N."/>
            <person name="Peng M."/>
            <person name="Yang Y."/>
        </authorList>
    </citation>
    <scope>NUCLEOTIDE SEQUENCE</scope>
    <source>
        <tissue evidence="9">Spear leaf of Hainan Tall coconut</tissue>
    </source>
</reference>
<dbReference type="PANTHER" id="PTHR12400:SF51">
    <property type="entry name" value="INOSITOL POLYPHOSPHATE MULTIKINASE"/>
    <property type="match status" value="1"/>
</dbReference>
<dbReference type="OrthoDB" id="5958943at2759"/>
<reference evidence="9" key="2">
    <citation type="submission" date="2019-07" db="EMBL/GenBank/DDBJ databases">
        <authorList>
            <person name="Yang Y."/>
            <person name="Bocs S."/>
            <person name="Baudouin L."/>
        </authorList>
    </citation>
    <scope>NUCLEOTIDE SEQUENCE</scope>
    <source>
        <tissue evidence="9">Spear leaf of Hainan Tall coconut</tissue>
    </source>
</reference>
<evidence type="ECO:0000256" key="5">
    <source>
        <dbReference type="ARBA" id="ARBA00022840"/>
    </source>
</evidence>
<dbReference type="EMBL" id="CM017873">
    <property type="protein sequence ID" value="KAG1331640.1"/>
    <property type="molecule type" value="Genomic_DNA"/>
</dbReference>
<comment type="catalytic activity">
    <reaction evidence="6 8">
        <text>1D-myo-inositol 1,4,5-trisphosphate + 2 ATP = 1D-myo-inositol 1,3,4,5,6-pentakisphosphate + 2 ADP + 2 H(+)</text>
        <dbReference type="Rhea" id="RHEA:32359"/>
        <dbReference type="ChEBI" id="CHEBI:15378"/>
        <dbReference type="ChEBI" id="CHEBI:30616"/>
        <dbReference type="ChEBI" id="CHEBI:57733"/>
        <dbReference type="ChEBI" id="CHEBI:203600"/>
        <dbReference type="ChEBI" id="CHEBI:456216"/>
        <dbReference type="EC" id="2.7.1.151"/>
    </reaction>
</comment>
<keyword evidence="4 8" id="KW-0418">Kinase</keyword>
<name>A0A8K0MX93_COCNU</name>
<protein>
    <recommendedName>
        <fullName evidence="8">Inositol polyphosphate multikinase</fullName>
        <ecNumber evidence="8">2.7.1.140</ecNumber>
        <ecNumber evidence="8">2.7.1.151</ecNumber>
    </recommendedName>
</protein>
<dbReference type="AlphaFoldDB" id="A0A8K0MX93"/>
<dbReference type="EC" id="2.7.1.140" evidence="8"/>
<keyword evidence="5 8" id="KW-0067">ATP-binding</keyword>
<dbReference type="GO" id="GO:0032958">
    <property type="term" value="P:inositol phosphate biosynthetic process"/>
    <property type="evidence" value="ECO:0007669"/>
    <property type="project" value="InterPro"/>
</dbReference>
<evidence type="ECO:0000256" key="4">
    <source>
        <dbReference type="ARBA" id="ARBA00022777"/>
    </source>
</evidence>
<evidence type="ECO:0000256" key="6">
    <source>
        <dbReference type="ARBA" id="ARBA00036164"/>
    </source>
</evidence>
<evidence type="ECO:0000256" key="8">
    <source>
        <dbReference type="RuleBase" id="RU363090"/>
    </source>
</evidence>
<dbReference type="EC" id="2.7.1.151" evidence="8"/>
<dbReference type="GO" id="GO:0005524">
    <property type="term" value="F:ATP binding"/>
    <property type="evidence" value="ECO:0007669"/>
    <property type="project" value="UniProtKB-KW"/>
</dbReference>
<comment type="function">
    <text evidence="8">Inositol phosphate kinase with a broad substrate specificity.</text>
</comment>
<accession>A0A8K0MX93</accession>
<dbReference type="Proteomes" id="UP000797356">
    <property type="component" value="Chromosome 2"/>
</dbReference>
<keyword evidence="2 8" id="KW-0808">Transferase</keyword>
<dbReference type="InterPro" id="IPR038286">
    <property type="entry name" value="IPK_sf"/>
</dbReference>
<dbReference type="GO" id="GO:0005634">
    <property type="term" value="C:nucleus"/>
    <property type="evidence" value="ECO:0007669"/>
    <property type="project" value="TreeGrafter"/>
</dbReference>
<evidence type="ECO:0000256" key="1">
    <source>
        <dbReference type="ARBA" id="ARBA00007374"/>
    </source>
</evidence>
<proteinExistence type="inferred from homology"/>
<keyword evidence="10" id="KW-1185">Reference proteome</keyword>
<dbReference type="InterPro" id="IPR005522">
    <property type="entry name" value="IPK"/>
</dbReference>
<keyword evidence="3 8" id="KW-0547">Nucleotide-binding</keyword>
<gene>
    <name evidence="9" type="ORF">COCNU_02G016080</name>
</gene>
<evidence type="ECO:0000313" key="9">
    <source>
        <dbReference type="EMBL" id="KAG1331640.1"/>
    </source>
</evidence>
<dbReference type="Gene3D" id="3.30.470.160">
    <property type="entry name" value="Inositol polyphosphate kinase"/>
    <property type="match status" value="1"/>
</dbReference>
<evidence type="ECO:0000256" key="3">
    <source>
        <dbReference type="ARBA" id="ARBA00022741"/>
    </source>
</evidence>
<evidence type="ECO:0000313" key="10">
    <source>
        <dbReference type="Proteomes" id="UP000797356"/>
    </source>
</evidence>
<dbReference type="PANTHER" id="PTHR12400">
    <property type="entry name" value="INOSITOL POLYPHOSPHATE KINASE"/>
    <property type="match status" value="1"/>
</dbReference>
<evidence type="ECO:0000256" key="2">
    <source>
        <dbReference type="ARBA" id="ARBA00022679"/>
    </source>
</evidence>